<dbReference type="AlphaFoldDB" id="A0AA88T771"/>
<feature type="region of interest" description="Disordered" evidence="1">
    <location>
        <begin position="129"/>
        <end position="148"/>
    </location>
</feature>
<name>A0AA88T771_TACVA</name>
<protein>
    <submittedName>
        <fullName evidence="2">Uncharacterized protein</fullName>
    </submittedName>
</protein>
<dbReference type="Proteomes" id="UP001187315">
    <property type="component" value="Unassembled WGS sequence"/>
</dbReference>
<evidence type="ECO:0000313" key="2">
    <source>
        <dbReference type="EMBL" id="KAK2864044.1"/>
    </source>
</evidence>
<evidence type="ECO:0000256" key="1">
    <source>
        <dbReference type="SAM" id="MobiDB-lite"/>
    </source>
</evidence>
<sequence>MDIPGYAKRFLDKNGIPSHGPLSVFLLGPLPRALNVLSGLCMRIIKIFLDMPRGSWTRMAFPVMDGLIKAVLCSSLCYQASGVQQREIELHTQAKWGGRMIDGQSRATKHSSFIRLPITQETHCASRLRPQMAPRQHEGTARKHQTLL</sequence>
<keyword evidence="3" id="KW-1185">Reference proteome</keyword>
<comment type="caution">
    <text evidence="2">The sequence shown here is derived from an EMBL/GenBank/DDBJ whole genome shotgun (WGS) entry which is preliminary data.</text>
</comment>
<accession>A0AA88T771</accession>
<organism evidence="2 3">
    <name type="scientific">Tachysurus vachellii</name>
    <name type="common">Darkbarbel catfish</name>
    <name type="synonym">Pelteobagrus vachellii</name>
    <dbReference type="NCBI Taxonomy" id="175792"/>
    <lineage>
        <taxon>Eukaryota</taxon>
        <taxon>Metazoa</taxon>
        <taxon>Chordata</taxon>
        <taxon>Craniata</taxon>
        <taxon>Vertebrata</taxon>
        <taxon>Euteleostomi</taxon>
        <taxon>Actinopterygii</taxon>
        <taxon>Neopterygii</taxon>
        <taxon>Teleostei</taxon>
        <taxon>Ostariophysi</taxon>
        <taxon>Siluriformes</taxon>
        <taxon>Bagridae</taxon>
        <taxon>Tachysurus</taxon>
    </lineage>
</organism>
<gene>
    <name evidence="2" type="ORF">Q7C36_003198</name>
</gene>
<reference evidence="2" key="1">
    <citation type="submission" date="2023-08" db="EMBL/GenBank/DDBJ databases">
        <title>Pelteobagrus vachellii genome.</title>
        <authorList>
            <person name="Liu H."/>
        </authorList>
    </citation>
    <scope>NUCLEOTIDE SEQUENCE</scope>
    <source>
        <strain evidence="2">PRFRI_2022a</strain>
        <tissue evidence="2">Muscle</tissue>
    </source>
</reference>
<dbReference type="EMBL" id="JAVHJS010000003">
    <property type="protein sequence ID" value="KAK2864044.1"/>
    <property type="molecule type" value="Genomic_DNA"/>
</dbReference>
<proteinExistence type="predicted"/>
<evidence type="ECO:0000313" key="3">
    <source>
        <dbReference type="Proteomes" id="UP001187315"/>
    </source>
</evidence>